<feature type="region of interest" description="Disordered" evidence="1">
    <location>
        <begin position="305"/>
        <end position="346"/>
    </location>
</feature>
<reference evidence="3 4" key="2">
    <citation type="submission" date="2024-05" db="EMBL/GenBank/DDBJ databases">
        <authorList>
            <person name="Chen Y."/>
            <person name="Shah S."/>
            <person name="Dougan E. K."/>
            <person name="Thang M."/>
            <person name="Chan C."/>
        </authorList>
    </citation>
    <scope>NUCLEOTIDE SEQUENCE [LARGE SCALE GENOMIC DNA]</scope>
</reference>
<gene>
    <name evidence="2" type="ORF">C1SCF055_LOCUS909</name>
</gene>
<evidence type="ECO:0000313" key="3">
    <source>
        <dbReference type="EMBL" id="CAL4759631.1"/>
    </source>
</evidence>
<dbReference type="EMBL" id="CAMXCT030000002">
    <property type="protein sequence ID" value="CAL4759631.1"/>
    <property type="molecule type" value="Genomic_DNA"/>
</dbReference>
<evidence type="ECO:0000256" key="1">
    <source>
        <dbReference type="SAM" id="MobiDB-lite"/>
    </source>
</evidence>
<proteinExistence type="predicted"/>
<protein>
    <submittedName>
        <fullName evidence="2">Uncharacterized protein</fullName>
    </submittedName>
</protein>
<organism evidence="2">
    <name type="scientific">Cladocopium goreaui</name>
    <dbReference type="NCBI Taxonomy" id="2562237"/>
    <lineage>
        <taxon>Eukaryota</taxon>
        <taxon>Sar</taxon>
        <taxon>Alveolata</taxon>
        <taxon>Dinophyceae</taxon>
        <taxon>Suessiales</taxon>
        <taxon>Symbiodiniaceae</taxon>
        <taxon>Cladocopium</taxon>
    </lineage>
</organism>
<feature type="compositionally biased region" description="Polar residues" evidence="1">
    <location>
        <begin position="306"/>
        <end position="315"/>
    </location>
</feature>
<dbReference type="SUPFAM" id="SSF56672">
    <property type="entry name" value="DNA/RNA polymerases"/>
    <property type="match status" value="1"/>
</dbReference>
<evidence type="ECO:0000313" key="2">
    <source>
        <dbReference type="EMBL" id="CAI3972319.1"/>
    </source>
</evidence>
<accession>A0A9P1FD10</accession>
<reference evidence="2" key="1">
    <citation type="submission" date="2022-10" db="EMBL/GenBank/DDBJ databases">
        <authorList>
            <person name="Chen Y."/>
            <person name="Dougan E. K."/>
            <person name="Chan C."/>
            <person name="Rhodes N."/>
            <person name="Thang M."/>
        </authorList>
    </citation>
    <scope>NUCLEOTIDE SEQUENCE</scope>
</reference>
<dbReference type="OrthoDB" id="433125at2759"/>
<feature type="region of interest" description="Disordered" evidence="1">
    <location>
        <begin position="92"/>
        <end position="115"/>
    </location>
</feature>
<name>A0A9P1FD10_9DINO</name>
<dbReference type="InterPro" id="IPR043502">
    <property type="entry name" value="DNA/RNA_pol_sf"/>
</dbReference>
<dbReference type="Proteomes" id="UP001152797">
    <property type="component" value="Unassembled WGS sequence"/>
</dbReference>
<sequence>MASAELDSTAEFERRALHLGVERGTVDALRAQGLNSYGKFAFSVPYSPGQTDESPLCDLIARTIGAAPSDGQMAALRRLFWESHSLALADIRQRSEHGSESVSKKLPASERKARAEEQKTRLTGVIWGPDSEPSHQLVDRFVAMVEEGVVSYVRPELCTSRALEVANTKQTNAFHLGPDGNLKLKEKDVDLECPISGELRLREAYRRKALAMDIAALVSYRVAEEWHSYLFMALQREVPKGFRSISVAQLMAADKRLWILLSEQTRGEVHSRAGQDKPCDAALTKLSSSHDVLNFLIPIPDVLDRQPSSSRSSPYLDTRSKGKGKGGKQSSKSAPATEAPLPEGCSLQKADGKPVCGLFNRGKCWHKTKPGKRCPHEGTATSGGSFGAKNGAKHELCNNAPGQAIAAAEQHLTHAGFGQANPDTNSNAPEDVATGKAMFATGAQSKSISTSDTKRQKLEVEEEGIAASGKRPFFVELFSGSGNLSRALADSGFNVVAIDWHNRHQVSFAPIALDLASDSGQEVMWMMVKTLKPDAIHAGVPHGTVSRAREKQIPHRLRAQGKPRPAPLRSAEWPLGLPNLSATDQKRVSQDNRLFYLVFELILYSVEHSILFTVENPRRSWFWAVLVAFAKQHSLYACEIVNRLFTVTWDACMHGDVRKATKRIDCTQNALQALAAPCDAAHEHEPLTAFTSDAGRFQWAYPVLLCRRWAQALIEHLKVGVLPPRPDLHLQTTALGFRQSRRNRQLIPEFLKIFDFDLANKPLPPLCKKLGPSLHGEKSMGLFRVGMFHSMSQFVDKSLLLKHPLDTMNPVPDSIKLAIFNILTLGSHDVASRRASALKKALLLKQQLAEEEEKLHRSWPEHKQIVLRGKSILLFQKLLQITGYDDLEVVNFMLHGVELTGHHSKPVYADMKVVPATSTREQLETEALWRRKALMTQPCDVDTFEFLDEQTQAEVTAGFLQGPFSEEQISAQLGRCDWVLNPRFLLMQGQGPQKKPRIIDDCKKSGLNNSFTSVERLQLQDFDFVVAVTKLLGSCVKDGQVTMALATGEVLEAGLHPSMRGQRWLARTLDLAKAYKQMCIACSSRHLAVVGYPAPSTDGWKFYLSSSIPFGAVGSVFGFLRVARAIWFLAVVYLGIPCCHYFDDFPHFETESLASSSRLAFEGLLKLIGWRFAEGEKNLPFADHFNILGATIDLSSLPTGFFTVQNKPGRMQHIAELTRNLKESRAAADLAVVRGHVTFASGFCLGRFLQPAAREIGLAFASSSPLRGDLIQLACDKLLSLLERSKPKTISCFHEGPPIVVFTDSAFEGGVATAGALVIDPLRGPPLVFDGVVPHEVVSKWMEAGSKQVISQAELFVLVCMRVGLKHSFHRRKVLFFADNEAARFAIIKATSGSSSMQQLASAFHECDCEHECFHWIERVPSASNPADLPTRNRTKDLLDLVKGQYAGSVPFDASLISMVLSAAHHDFLFELSTGDAPILSSLSQ</sequence>
<keyword evidence="4" id="KW-1185">Reference proteome</keyword>
<dbReference type="EMBL" id="CAMXCT010000002">
    <property type="protein sequence ID" value="CAI3972319.1"/>
    <property type="molecule type" value="Genomic_DNA"/>
</dbReference>
<dbReference type="EMBL" id="CAMXCT020000002">
    <property type="protein sequence ID" value="CAL1125694.1"/>
    <property type="molecule type" value="Genomic_DNA"/>
</dbReference>
<evidence type="ECO:0000313" key="4">
    <source>
        <dbReference type="Proteomes" id="UP001152797"/>
    </source>
</evidence>
<comment type="caution">
    <text evidence="2">The sequence shown here is derived from an EMBL/GenBank/DDBJ whole genome shotgun (WGS) entry which is preliminary data.</text>
</comment>